<keyword evidence="2" id="KW-1185">Reference proteome</keyword>
<dbReference type="Proteomes" id="UP001295794">
    <property type="component" value="Unassembled WGS sequence"/>
</dbReference>
<sequence length="347" mass="38873">MAEQTRPVSMLAGLQTTSGAFSSLLHSVLRDHTRVLDFRLWPSNSHPTASTFLPSLSLLRGLTVLVLGSFPPDHDDLPILPHVRCLSLQHTKFVSAAQFARLISRLPDVSELKLASVTWGDASDGRYPLAAFEAPLEHLSVRGFQTNPDVLTWLRAGADAPQTQGLSLHVPSATRPAMMPVFAKFITGLNGILQDLHLDVYPCPSLEDNLRLLGLDTLASLRRFRIGHGIYFYWITSHYRLLRPVLGLHSMLSSLICLEEIVFDVDLMPTVNYTLSPQDGNEFRLRDLVLQTRTIPSVRFQILTRDAASATALVRFQDVLHQEGIFYETSVTCDYERNVEYKVFPSH</sequence>
<name>A0AAD2GSK3_9AGAR</name>
<organism evidence="1 2">
    <name type="scientific">Mycena citricolor</name>
    <dbReference type="NCBI Taxonomy" id="2018698"/>
    <lineage>
        <taxon>Eukaryota</taxon>
        <taxon>Fungi</taxon>
        <taxon>Dikarya</taxon>
        <taxon>Basidiomycota</taxon>
        <taxon>Agaricomycotina</taxon>
        <taxon>Agaricomycetes</taxon>
        <taxon>Agaricomycetidae</taxon>
        <taxon>Agaricales</taxon>
        <taxon>Marasmiineae</taxon>
        <taxon>Mycenaceae</taxon>
        <taxon>Mycena</taxon>
    </lineage>
</organism>
<dbReference type="EMBL" id="CAVNYO010000014">
    <property type="protein sequence ID" value="CAK5262350.1"/>
    <property type="molecule type" value="Genomic_DNA"/>
</dbReference>
<comment type="caution">
    <text evidence="1">The sequence shown here is derived from an EMBL/GenBank/DDBJ whole genome shotgun (WGS) entry which is preliminary data.</text>
</comment>
<evidence type="ECO:0000313" key="1">
    <source>
        <dbReference type="EMBL" id="CAK5262350.1"/>
    </source>
</evidence>
<proteinExistence type="predicted"/>
<dbReference type="AlphaFoldDB" id="A0AAD2GSK3"/>
<dbReference type="SUPFAM" id="SSF52047">
    <property type="entry name" value="RNI-like"/>
    <property type="match status" value="1"/>
</dbReference>
<evidence type="ECO:0000313" key="2">
    <source>
        <dbReference type="Proteomes" id="UP001295794"/>
    </source>
</evidence>
<reference evidence="1" key="1">
    <citation type="submission" date="2023-11" db="EMBL/GenBank/DDBJ databases">
        <authorList>
            <person name="De Vega J J."/>
            <person name="De Vega J J."/>
        </authorList>
    </citation>
    <scope>NUCLEOTIDE SEQUENCE</scope>
</reference>
<protein>
    <submittedName>
        <fullName evidence="1">Uncharacterized protein</fullName>
    </submittedName>
</protein>
<gene>
    <name evidence="1" type="ORF">MYCIT1_LOCUS982</name>
</gene>
<accession>A0AAD2GSK3</accession>